<evidence type="ECO:0000259" key="11">
    <source>
        <dbReference type="PROSITE" id="PS50097"/>
    </source>
</evidence>
<dbReference type="GO" id="GO:0005634">
    <property type="term" value="C:nucleus"/>
    <property type="evidence" value="ECO:0007669"/>
    <property type="project" value="UniProtKB-SubCell"/>
</dbReference>
<dbReference type="InterPro" id="IPR011333">
    <property type="entry name" value="SKP1/BTB/POZ_sf"/>
</dbReference>
<dbReference type="SUPFAM" id="SSF54695">
    <property type="entry name" value="POZ domain"/>
    <property type="match status" value="1"/>
</dbReference>
<reference evidence="12" key="1">
    <citation type="submission" date="2019-08" db="EMBL/GenBank/DDBJ databases">
        <title>The improved chromosome-level genome for the pearl oyster Pinctada fucata martensii using PacBio sequencing and Hi-C.</title>
        <authorList>
            <person name="Zheng Z."/>
        </authorList>
    </citation>
    <scope>NUCLEOTIDE SEQUENCE</scope>
    <source>
        <strain evidence="12">ZZ-2019</strain>
        <tissue evidence="12">Adductor muscle</tissue>
    </source>
</reference>
<proteinExistence type="predicted"/>
<evidence type="ECO:0000313" key="13">
    <source>
        <dbReference type="Proteomes" id="UP001186944"/>
    </source>
</evidence>
<dbReference type="InterPro" id="IPR000210">
    <property type="entry name" value="BTB/POZ_dom"/>
</dbReference>
<keyword evidence="7" id="KW-0238">DNA-binding</keyword>
<dbReference type="PANTHER" id="PTHR46105">
    <property type="entry name" value="AGAP004733-PA"/>
    <property type="match status" value="1"/>
</dbReference>
<keyword evidence="3" id="KW-0677">Repeat</keyword>
<keyword evidence="9" id="KW-0539">Nucleus</keyword>
<evidence type="ECO:0000256" key="9">
    <source>
        <dbReference type="ARBA" id="ARBA00023242"/>
    </source>
</evidence>
<comment type="subcellular location">
    <subcellularLocation>
        <location evidence="1">Nucleus</location>
    </subcellularLocation>
</comment>
<keyword evidence="6" id="KW-0805">Transcription regulation</keyword>
<keyword evidence="2" id="KW-0479">Metal-binding</keyword>
<dbReference type="Pfam" id="PF00651">
    <property type="entry name" value="BTB"/>
    <property type="match status" value="1"/>
</dbReference>
<keyword evidence="4" id="KW-0863">Zinc-finger</keyword>
<evidence type="ECO:0000256" key="7">
    <source>
        <dbReference type="ARBA" id="ARBA00023125"/>
    </source>
</evidence>
<dbReference type="CDD" id="cd18186">
    <property type="entry name" value="BTB_POZ_ZBTB_KLHL-like"/>
    <property type="match status" value="1"/>
</dbReference>
<dbReference type="EMBL" id="VSWD01000012">
    <property type="protein sequence ID" value="KAK3085315.1"/>
    <property type="molecule type" value="Genomic_DNA"/>
</dbReference>
<dbReference type="PROSITE" id="PS50097">
    <property type="entry name" value="BTB"/>
    <property type="match status" value="1"/>
</dbReference>
<feature type="domain" description="BTB" evidence="11">
    <location>
        <begin position="30"/>
        <end position="94"/>
    </location>
</feature>
<dbReference type="AlphaFoldDB" id="A0AA88XIZ0"/>
<comment type="caution">
    <text evidence="12">The sequence shown here is derived from an EMBL/GenBank/DDBJ whole genome shotgun (WGS) entry which is preliminary data.</text>
</comment>
<keyword evidence="8" id="KW-0804">Transcription</keyword>
<feature type="region of interest" description="Disordered" evidence="10">
    <location>
        <begin position="240"/>
        <end position="316"/>
    </location>
</feature>
<feature type="compositionally biased region" description="Low complexity" evidence="10">
    <location>
        <begin position="284"/>
        <end position="310"/>
    </location>
</feature>
<keyword evidence="5" id="KW-0862">Zinc</keyword>
<dbReference type="PANTHER" id="PTHR46105:SF5">
    <property type="entry name" value="ZINC FINGER AND BTB DOMAIN-CONTAINING PROTEIN 44 ISOFORM X1"/>
    <property type="match status" value="1"/>
</dbReference>
<dbReference type="Gene3D" id="3.30.710.10">
    <property type="entry name" value="Potassium Channel Kv1.1, Chain A"/>
    <property type="match status" value="1"/>
</dbReference>
<dbReference type="Proteomes" id="UP001186944">
    <property type="component" value="Unassembled WGS sequence"/>
</dbReference>
<feature type="compositionally biased region" description="Polar residues" evidence="10">
    <location>
        <begin position="241"/>
        <end position="275"/>
    </location>
</feature>
<evidence type="ECO:0000256" key="6">
    <source>
        <dbReference type="ARBA" id="ARBA00023015"/>
    </source>
</evidence>
<name>A0AA88XIZ0_PINIB</name>
<evidence type="ECO:0000256" key="8">
    <source>
        <dbReference type="ARBA" id="ARBA00023163"/>
    </source>
</evidence>
<evidence type="ECO:0000256" key="4">
    <source>
        <dbReference type="ARBA" id="ARBA00022771"/>
    </source>
</evidence>
<dbReference type="InterPro" id="IPR050457">
    <property type="entry name" value="ZnFinger_BTB_dom_contain"/>
</dbReference>
<dbReference type="GO" id="GO:0008270">
    <property type="term" value="F:zinc ion binding"/>
    <property type="evidence" value="ECO:0007669"/>
    <property type="project" value="UniProtKB-KW"/>
</dbReference>
<dbReference type="GO" id="GO:0000981">
    <property type="term" value="F:DNA-binding transcription factor activity, RNA polymerase II-specific"/>
    <property type="evidence" value="ECO:0007669"/>
    <property type="project" value="TreeGrafter"/>
</dbReference>
<organism evidence="12 13">
    <name type="scientific">Pinctada imbricata</name>
    <name type="common">Atlantic pearl-oyster</name>
    <name type="synonym">Pinctada martensii</name>
    <dbReference type="NCBI Taxonomy" id="66713"/>
    <lineage>
        <taxon>Eukaryota</taxon>
        <taxon>Metazoa</taxon>
        <taxon>Spiralia</taxon>
        <taxon>Lophotrochozoa</taxon>
        <taxon>Mollusca</taxon>
        <taxon>Bivalvia</taxon>
        <taxon>Autobranchia</taxon>
        <taxon>Pteriomorphia</taxon>
        <taxon>Pterioida</taxon>
        <taxon>Pterioidea</taxon>
        <taxon>Pteriidae</taxon>
        <taxon>Pinctada</taxon>
    </lineage>
</organism>
<accession>A0AA88XIZ0</accession>
<evidence type="ECO:0000256" key="5">
    <source>
        <dbReference type="ARBA" id="ARBA00022833"/>
    </source>
</evidence>
<dbReference type="GO" id="GO:0000978">
    <property type="term" value="F:RNA polymerase II cis-regulatory region sequence-specific DNA binding"/>
    <property type="evidence" value="ECO:0007669"/>
    <property type="project" value="TreeGrafter"/>
</dbReference>
<evidence type="ECO:0000256" key="2">
    <source>
        <dbReference type="ARBA" id="ARBA00022723"/>
    </source>
</evidence>
<protein>
    <recommendedName>
        <fullName evidence="11">BTB domain-containing protein</fullName>
    </recommendedName>
</protein>
<evidence type="ECO:0000256" key="1">
    <source>
        <dbReference type="ARBA" id="ARBA00004123"/>
    </source>
</evidence>
<keyword evidence="13" id="KW-1185">Reference proteome</keyword>
<evidence type="ECO:0000256" key="10">
    <source>
        <dbReference type="SAM" id="MobiDB-lite"/>
    </source>
</evidence>
<sequence>MNEVQTLELPDLPRYLTDILYQYQQGNDLCDCHIVTNNGTIPAHSLVLLITCPFFNGTRTFDCTRGMTFTVPFNMDDVETVVRLLYTGKLTVSKENIEQIVDICHYLQLKEALSLCRKYIERVPCKEEIKAIESNKEYTETDSDTVRQNVPQPEPSRAVDYSDSVAIKSEESGVRQNVPQPEPSRAVDYSDSVAIKSEECSNTATFTTDNISDERPNNNHVTLLYDWVNNRYMYVKFVSKPANNQPGTNSQTDSDENNPQLTGNHPQSLVINPQSADIKPQCTVNNPQPSVNNSQSIGNPQSSVNNPQSSMINPQI</sequence>
<evidence type="ECO:0000256" key="3">
    <source>
        <dbReference type="ARBA" id="ARBA00022737"/>
    </source>
</evidence>
<feature type="region of interest" description="Disordered" evidence="10">
    <location>
        <begin position="169"/>
        <end position="189"/>
    </location>
</feature>
<dbReference type="SMART" id="SM00225">
    <property type="entry name" value="BTB"/>
    <property type="match status" value="1"/>
</dbReference>
<evidence type="ECO:0000313" key="12">
    <source>
        <dbReference type="EMBL" id="KAK3085315.1"/>
    </source>
</evidence>
<gene>
    <name evidence="12" type="ORF">FSP39_001372</name>
</gene>